<comment type="similarity">
    <text evidence="2">Belongs to the TOM1 family.</text>
</comment>
<proteinExistence type="inferred from homology"/>
<evidence type="ECO:0000256" key="6">
    <source>
        <dbReference type="SAM" id="MobiDB-lite"/>
    </source>
</evidence>
<dbReference type="Pfam" id="PF03127">
    <property type="entry name" value="GAT"/>
    <property type="match status" value="1"/>
</dbReference>
<dbReference type="PANTHER" id="PTHR45898:SF4">
    <property type="entry name" value="TARGET OF MYB PROTEIN 1"/>
    <property type="match status" value="1"/>
</dbReference>
<evidence type="ECO:0000313" key="9">
    <source>
        <dbReference type="EMBL" id="CAD8585419.1"/>
    </source>
</evidence>
<dbReference type="InterPro" id="IPR002014">
    <property type="entry name" value="VHS_dom"/>
</dbReference>
<dbReference type="EMBL" id="HBEW01006424">
    <property type="protein sequence ID" value="CAD8585419.1"/>
    <property type="molecule type" value="Transcribed_RNA"/>
</dbReference>
<dbReference type="Gene3D" id="1.20.58.160">
    <property type="match status" value="1"/>
</dbReference>
<dbReference type="AlphaFoldDB" id="A0A7S0KLJ8"/>
<name>A0A7S0KLJ8_9CHLO</name>
<evidence type="ECO:0000256" key="1">
    <source>
        <dbReference type="ARBA" id="ARBA00004170"/>
    </source>
</evidence>
<dbReference type="InterPro" id="IPR044836">
    <property type="entry name" value="TOL_plant"/>
</dbReference>
<dbReference type="SUPFAM" id="SSF89009">
    <property type="entry name" value="GAT-like domain"/>
    <property type="match status" value="1"/>
</dbReference>
<dbReference type="PROSITE" id="PS50179">
    <property type="entry name" value="VHS"/>
    <property type="match status" value="1"/>
</dbReference>
<dbReference type="InterPro" id="IPR008942">
    <property type="entry name" value="ENTH_VHS"/>
</dbReference>
<evidence type="ECO:0000256" key="2">
    <source>
        <dbReference type="ARBA" id="ARBA00007708"/>
    </source>
</evidence>
<feature type="domain" description="VHS" evidence="7">
    <location>
        <begin position="1"/>
        <end position="72"/>
    </location>
</feature>
<sequence length="476" mass="50788">MCMKNCGPRYHAMMCAKEVPKVLVKLCERAPSLEVRDKVLQLVEEWAVNLSRRERAFQWAYDTLRGMGFRFPNPSRPTLRGEVQSVADATATVAAFNGRGDWTSARVDISEEDRRAIEAALAESDDDDDGDTRDVIGSPVASRPPYGMCPGGIATGIPMNPPHLANSRYNASGGDDDFQRAIRESQAVAQAPAQTRPAQVSYTAEDVRKLKGDVAAARNSFKVFTEVLDGVDVTQHPSTSGLVNGVASELADQCRAMKPRLEELISNTEDEELLMSALALHEDLVQGVERFELLLRAATGDSAALARVNAKARVQQAPPMPSASKATTASLLDELDEVIKAGTPQRGFTASATSASANPFNAAPGPSNPFAASAASMSPTPGPSSMSMSRPYDVPSTSSPTTTTMMHMNPMFDARSARPLPEGMRPMNASPSSLAPSPPSRATPRSPKSDPFADLSAAAASRAAARREFNGELPTI</sequence>
<dbReference type="CDD" id="cd03561">
    <property type="entry name" value="VHS"/>
    <property type="match status" value="1"/>
</dbReference>
<dbReference type="Gene3D" id="1.25.40.90">
    <property type="match status" value="1"/>
</dbReference>
<evidence type="ECO:0000259" key="8">
    <source>
        <dbReference type="PROSITE" id="PS50909"/>
    </source>
</evidence>
<dbReference type="GO" id="GO:0043130">
    <property type="term" value="F:ubiquitin binding"/>
    <property type="evidence" value="ECO:0007669"/>
    <property type="project" value="InterPro"/>
</dbReference>
<organism evidence="9">
    <name type="scientific">Ostreococcus mediterraneus</name>
    <dbReference type="NCBI Taxonomy" id="1486918"/>
    <lineage>
        <taxon>Eukaryota</taxon>
        <taxon>Viridiplantae</taxon>
        <taxon>Chlorophyta</taxon>
        <taxon>Mamiellophyceae</taxon>
        <taxon>Mamiellales</taxon>
        <taxon>Bathycoccaceae</taxon>
        <taxon>Ostreococcus</taxon>
    </lineage>
</organism>
<evidence type="ECO:0000256" key="3">
    <source>
        <dbReference type="ARBA" id="ARBA00022448"/>
    </source>
</evidence>
<keyword evidence="5" id="KW-0472">Membrane</keyword>
<dbReference type="SUPFAM" id="SSF48464">
    <property type="entry name" value="ENTH/VHS domain"/>
    <property type="match status" value="1"/>
</dbReference>
<dbReference type="GO" id="GO:0043328">
    <property type="term" value="P:protein transport to vacuole involved in ubiquitin-dependent protein catabolic process via the multivesicular body sorting pathway"/>
    <property type="evidence" value="ECO:0007669"/>
    <property type="project" value="InterPro"/>
</dbReference>
<keyword evidence="3" id="KW-0813">Transport</keyword>
<dbReference type="GO" id="GO:0016020">
    <property type="term" value="C:membrane"/>
    <property type="evidence" value="ECO:0007669"/>
    <property type="project" value="UniProtKB-SubCell"/>
</dbReference>
<dbReference type="PROSITE" id="PS50909">
    <property type="entry name" value="GAT"/>
    <property type="match status" value="1"/>
</dbReference>
<dbReference type="InterPro" id="IPR004152">
    <property type="entry name" value="GAT_dom"/>
</dbReference>
<protein>
    <recommendedName>
        <fullName evidence="10">VHS domain-containing protein</fullName>
    </recommendedName>
</protein>
<dbReference type="GO" id="GO:0035091">
    <property type="term" value="F:phosphatidylinositol binding"/>
    <property type="evidence" value="ECO:0007669"/>
    <property type="project" value="InterPro"/>
</dbReference>
<dbReference type="Pfam" id="PF00790">
    <property type="entry name" value="VHS"/>
    <property type="match status" value="1"/>
</dbReference>
<dbReference type="InterPro" id="IPR038425">
    <property type="entry name" value="GAT_sf"/>
</dbReference>
<keyword evidence="4" id="KW-0653">Protein transport</keyword>
<gene>
    <name evidence="9" type="ORF">OMED0929_LOCUS5432</name>
</gene>
<comment type="subcellular location">
    <subcellularLocation>
        <location evidence="1">Membrane</location>
        <topology evidence="1">Peripheral membrane protein</topology>
    </subcellularLocation>
</comment>
<evidence type="ECO:0000259" key="7">
    <source>
        <dbReference type="PROSITE" id="PS50179"/>
    </source>
</evidence>
<dbReference type="PANTHER" id="PTHR45898">
    <property type="entry name" value="TOM1-LIKE PROTEIN"/>
    <property type="match status" value="1"/>
</dbReference>
<feature type="domain" description="GAT" evidence="8">
    <location>
        <begin position="205"/>
        <end position="296"/>
    </location>
</feature>
<evidence type="ECO:0000256" key="4">
    <source>
        <dbReference type="ARBA" id="ARBA00022927"/>
    </source>
</evidence>
<reference evidence="9" key="1">
    <citation type="submission" date="2021-01" db="EMBL/GenBank/DDBJ databases">
        <authorList>
            <person name="Corre E."/>
            <person name="Pelletier E."/>
            <person name="Niang G."/>
            <person name="Scheremetjew M."/>
            <person name="Finn R."/>
            <person name="Kale V."/>
            <person name="Holt S."/>
            <person name="Cochrane G."/>
            <person name="Meng A."/>
            <person name="Brown T."/>
            <person name="Cohen L."/>
        </authorList>
    </citation>
    <scope>NUCLEOTIDE SEQUENCE</scope>
    <source>
        <strain evidence="9">Clade-D-RCC2572</strain>
    </source>
</reference>
<evidence type="ECO:0000256" key="5">
    <source>
        <dbReference type="ARBA" id="ARBA00023136"/>
    </source>
</evidence>
<evidence type="ECO:0008006" key="10">
    <source>
        <dbReference type="Google" id="ProtNLM"/>
    </source>
</evidence>
<feature type="compositionally biased region" description="Low complexity" evidence="6">
    <location>
        <begin position="371"/>
        <end position="404"/>
    </location>
</feature>
<feature type="region of interest" description="Disordered" evidence="6">
    <location>
        <begin position="121"/>
        <end position="144"/>
    </location>
</feature>
<accession>A0A7S0KLJ8</accession>
<dbReference type="GO" id="GO:0005737">
    <property type="term" value="C:cytoplasm"/>
    <property type="evidence" value="ECO:0007669"/>
    <property type="project" value="UniProtKB-ARBA"/>
</dbReference>
<feature type="region of interest" description="Disordered" evidence="6">
    <location>
        <begin position="371"/>
        <end position="476"/>
    </location>
</feature>